<keyword evidence="1" id="KW-0472">Membrane</keyword>
<keyword evidence="4" id="KW-1185">Reference proteome</keyword>
<dbReference type="EMBL" id="OA885021">
    <property type="protein sequence ID" value="CAD7281573.1"/>
    <property type="molecule type" value="Genomic_DNA"/>
</dbReference>
<feature type="transmembrane region" description="Helical" evidence="1">
    <location>
        <begin position="129"/>
        <end position="149"/>
    </location>
</feature>
<accession>A0A7R9BVV8</accession>
<protein>
    <submittedName>
        <fullName evidence="3">Uncharacterized protein</fullName>
    </submittedName>
</protein>
<reference evidence="3" key="1">
    <citation type="submission" date="2020-11" db="EMBL/GenBank/DDBJ databases">
        <authorList>
            <person name="Tran Van P."/>
        </authorList>
    </citation>
    <scope>NUCLEOTIDE SEQUENCE</scope>
</reference>
<sequence>MNVLVMLMQLQGLLVGEVVELQVELWVELRVLLGPVGMNTWMDVTGDLEFESGCKRIDGGVSEKVFWIVVLWEMNVVCFCGREIWKVWSVGINRIFCDVRRSLFLRVIGPCVGVFRIFLLVAAHFEAGISPVSSLVTIAWAMARSRFVVLQRLRYGCRSAEVDDVSLLRIEGEPGGVEGGNLSGGRPRRRVFPQRDVDVEGVAVIGA</sequence>
<evidence type="ECO:0000313" key="3">
    <source>
        <dbReference type="EMBL" id="CAD7281573.1"/>
    </source>
</evidence>
<keyword evidence="1" id="KW-0812">Transmembrane</keyword>
<evidence type="ECO:0000313" key="4">
    <source>
        <dbReference type="Proteomes" id="UP000678499"/>
    </source>
</evidence>
<dbReference type="AlphaFoldDB" id="A0A7R9BVV8"/>
<name>A0A7R9BVV8_9CRUS</name>
<proteinExistence type="predicted"/>
<gene>
    <name evidence="3" type="ORF">NMOB1V02_LOCUS9216</name>
</gene>
<keyword evidence="2" id="KW-0732">Signal</keyword>
<feature type="chain" id="PRO_5036210307" evidence="2">
    <location>
        <begin position="17"/>
        <end position="207"/>
    </location>
</feature>
<organism evidence="3">
    <name type="scientific">Notodromas monacha</name>
    <dbReference type="NCBI Taxonomy" id="399045"/>
    <lineage>
        <taxon>Eukaryota</taxon>
        <taxon>Metazoa</taxon>
        <taxon>Ecdysozoa</taxon>
        <taxon>Arthropoda</taxon>
        <taxon>Crustacea</taxon>
        <taxon>Oligostraca</taxon>
        <taxon>Ostracoda</taxon>
        <taxon>Podocopa</taxon>
        <taxon>Podocopida</taxon>
        <taxon>Cypridocopina</taxon>
        <taxon>Cypridoidea</taxon>
        <taxon>Cyprididae</taxon>
        <taxon>Notodromas</taxon>
    </lineage>
</organism>
<dbReference type="Proteomes" id="UP000678499">
    <property type="component" value="Unassembled WGS sequence"/>
</dbReference>
<feature type="transmembrane region" description="Helical" evidence="1">
    <location>
        <begin position="103"/>
        <end position="123"/>
    </location>
</feature>
<evidence type="ECO:0000256" key="2">
    <source>
        <dbReference type="SAM" id="SignalP"/>
    </source>
</evidence>
<evidence type="ECO:0000256" key="1">
    <source>
        <dbReference type="SAM" id="Phobius"/>
    </source>
</evidence>
<feature type="signal peptide" evidence="2">
    <location>
        <begin position="1"/>
        <end position="16"/>
    </location>
</feature>
<keyword evidence="1" id="KW-1133">Transmembrane helix</keyword>
<dbReference type="EMBL" id="CAJPEX010002984">
    <property type="protein sequence ID" value="CAG0921725.1"/>
    <property type="molecule type" value="Genomic_DNA"/>
</dbReference>